<name>A0AAD5SC84_9FUNG</name>
<sequence length="414" mass="45534">MTSQYIFCHAKDEESVSAFLAKGDGGVRDKRKWNVKFAMNRGVYWERLVSKPPSYGRVISGEGNGSASGSGSGSGSGLASGDFRPGLGGDLAAGSGDFRTGRSVVAGGSGSGLGVSLKRKDLTDFSDSSKLDHQREGEAAERNKKRVRLATPPPAAAPQNSPPDPRKGERLPSGNYVDSYILHIDADEFKEMIFKFHGMDVGVAAGDVKAIREFWNQKSVARKYFLELKKRHRNLSSVDNDENTAPGTTSCLDATTLEAVGYLEKVRDSMDHKQVSDLFAELSGKPIRREDEAYGTHRTLIVVRHLLLQILRTLLDTPPPPRHESHYLSHFWNLIFDDLPSHILSTTPPEESMTSSKARRGRARMADKCWRYANGVEGAWLEACKTMPSVDLGKDVRDYLKVLKGSKDMLDFAG</sequence>
<feature type="compositionally biased region" description="Basic and acidic residues" evidence="1">
    <location>
        <begin position="126"/>
        <end position="142"/>
    </location>
</feature>
<dbReference type="EMBL" id="JADGJD010000570">
    <property type="protein sequence ID" value="KAJ3049973.1"/>
    <property type="molecule type" value="Genomic_DNA"/>
</dbReference>
<feature type="compositionally biased region" description="Gly residues" evidence="1">
    <location>
        <begin position="62"/>
        <end position="78"/>
    </location>
</feature>
<feature type="compositionally biased region" description="Pro residues" evidence="1">
    <location>
        <begin position="151"/>
        <end position="163"/>
    </location>
</feature>
<evidence type="ECO:0000313" key="2">
    <source>
        <dbReference type="EMBL" id="KAJ3049973.1"/>
    </source>
</evidence>
<feature type="non-terminal residue" evidence="2">
    <location>
        <position position="414"/>
    </location>
</feature>
<gene>
    <name evidence="2" type="ORF">HK097_009052</name>
</gene>
<feature type="region of interest" description="Disordered" evidence="1">
    <location>
        <begin position="126"/>
        <end position="172"/>
    </location>
</feature>
<accession>A0AAD5SC84</accession>
<feature type="region of interest" description="Disordered" evidence="1">
    <location>
        <begin position="60"/>
        <end position="82"/>
    </location>
</feature>
<comment type="caution">
    <text evidence="2">The sequence shown here is derived from an EMBL/GenBank/DDBJ whole genome shotgun (WGS) entry which is preliminary data.</text>
</comment>
<protein>
    <submittedName>
        <fullName evidence="2">Uncharacterized protein</fullName>
    </submittedName>
</protein>
<proteinExistence type="predicted"/>
<dbReference type="Proteomes" id="UP001212841">
    <property type="component" value="Unassembled WGS sequence"/>
</dbReference>
<evidence type="ECO:0000313" key="3">
    <source>
        <dbReference type="Proteomes" id="UP001212841"/>
    </source>
</evidence>
<reference evidence="2" key="1">
    <citation type="submission" date="2020-05" db="EMBL/GenBank/DDBJ databases">
        <title>Phylogenomic resolution of chytrid fungi.</title>
        <authorList>
            <person name="Stajich J.E."/>
            <person name="Amses K."/>
            <person name="Simmons R."/>
            <person name="Seto K."/>
            <person name="Myers J."/>
            <person name="Bonds A."/>
            <person name="Quandt C.A."/>
            <person name="Barry K."/>
            <person name="Liu P."/>
            <person name="Grigoriev I."/>
            <person name="Longcore J.E."/>
            <person name="James T.Y."/>
        </authorList>
    </citation>
    <scope>NUCLEOTIDE SEQUENCE</scope>
    <source>
        <strain evidence="2">JEL0318</strain>
    </source>
</reference>
<keyword evidence="3" id="KW-1185">Reference proteome</keyword>
<evidence type="ECO:0000256" key="1">
    <source>
        <dbReference type="SAM" id="MobiDB-lite"/>
    </source>
</evidence>
<dbReference type="AlphaFoldDB" id="A0AAD5SC84"/>
<organism evidence="2 3">
    <name type="scientific">Rhizophlyctis rosea</name>
    <dbReference type="NCBI Taxonomy" id="64517"/>
    <lineage>
        <taxon>Eukaryota</taxon>
        <taxon>Fungi</taxon>
        <taxon>Fungi incertae sedis</taxon>
        <taxon>Chytridiomycota</taxon>
        <taxon>Chytridiomycota incertae sedis</taxon>
        <taxon>Chytridiomycetes</taxon>
        <taxon>Rhizophlyctidales</taxon>
        <taxon>Rhizophlyctidaceae</taxon>
        <taxon>Rhizophlyctis</taxon>
    </lineage>
</organism>